<protein>
    <submittedName>
        <fullName evidence="1">N-acetylmuramoyl-L-alanine amidase</fullName>
    </submittedName>
</protein>
<gene>
    <name evidence="1" type="ORF">E5357_03395</name>
</gene>
<organism evidence="1 2">
    <name type="scientific">Hominisplanchenecus murintestinalis</name>
    <dbReference type="NCBI Taxonomy" id="2941517"/>
    <lineage>
        <taxon>Bacteria</taxon>
        <taxon>Bacillati</taxon>
        <taxon>Bacillota</taxon>
        <taxon>Clostridia</taxon>
        <taxon>Lachnospirales</taxon>
        <taxon>Lachnospiraceae</taxon>
        <taxon>Hominisplanchenecus</taxon>
    </lineage>
</organism>
<name>A0AC61R1X6_9FIRM</name>
<keyword evidence="2" id="KW-1185">Reference proteome</keyword>
<dbReference type="Proteomes" id="UP000307720">
    <property type="component" value="Unassembled WGS sequence"/>
</dbReference>
<comment type="caution">
    <text evidence="1">The sequence shown here is derived from an EMBL/GenBank/DDBJ whole genome shotgun (WGS) entry which is preliminary data.</text>
</comment>
<evidence type="ECO:0000313" key="2">
    <source>
        <dbReference type="Proteomes" id="UP000307720"/>
    </source>
</evidence>
<reference evidence="1" key="1">
    <citation type="submission" date="2019-04" db="EMBL/GenBank/DDBJ databases">
        <title>Microbes associate with the intestines of laboratory mice.</title>
        <authorList>
            <person name="Navarre W."/>
            <person name="Wong E."/>
            <person name="Huang K."/>
            <person name="Tropini C."/>
            <person name="Ng K."/>
            <person name="Yu B."/>
        </authorList>
    </citation>
    <scope>NUCLEOTIDE SEQUENCE</scope>
    <source>
        <strain evidence="1">NM72_1-8</strain>
    </source>
</reference>
<proteinExistence type="predicted"/>
<accession>A0AC61R1X6</accession>
<sequence length="654" mass="73013">MFTEYKEIRHEKGKSMMRKRRKGMLLRFFLALGVCWMFMSRQAAAEEVPVLEYIYTGEDGTDSRLMVVSVRTGGESLECAELFWGVGEEMQSAEAVEVVDGYAAFLLDDAVETGQLQYLGIVCGGVEHMLDIQTFRAAEDTVEASVADAAAIELDGEMGAAVSEDVGEIPVAEGAEGIYGMLGTAETEAAASENYRGFTPGNGLNRGGGDIVVVLDPGHGGSDYGAYRTWDNISYIEKNIALKISKYTKEELEKYAGVRVYLTRSTDVALSLADRVAYAEQMGATVLISQHINSTGEQQSTATGAEVMVSKGNYRPEQAAETGAIARAVLAELEKIGFKNRDLVYKLSETGNTYPNKKLADYYGIVRMSVLAGFPGMIVEHGFVSNPADCVKYYGSNAKIKKMGVADATAIAKYYNLQKKSTIGWNQEKGQWYYVREDGQRQPSGWLNTGGAWYYLDSRGYRVTGWQTLAKKKYYFNSEGVRQTGLTAIDGKNYYFNSKGMLKKGFFSGFDGNSYYADKSGILYSGWRNYKGKKYYFHKKTHAARTGWAKLGKYYYYFNEVGQLQRGIVESGGEKYYLDSNGRKSTGLIAYEGRKYYFDKSTGKMLKKTWKRMKAGWYYFSKYGYAIQGKTKRISGVRYKFNGEGICLNKSKRK</sequence>
<evidence type="ECO:0000313" key="1">
    <source>
        <dbReference type="EMBL" id="TGY00077.1"/>
    </source>
</evidence>
<dbReference type="EMBL" id="SRZB01000003">
    <property type="protein sequence ID" value="TGY00077.1"/>
    <property type="molecule type" value="Genomic_DNA"/>
</dbReference>